<sequence>MNNETFLIKNVALSGTVSFLPNPVIAKVPNKTVEAVSESRLKEIFKMMFEQAKKEFNGFPIETLTMTFEYTRSGSPDKLYILDYYGEDEQGKMNYDLFRTSLC</sequence>
<evidence type="ECO:0000313" key="2">
    <source>
        <dbReference type="Proteomes" id="UP000092093"/>
    </source>
</evidence>
<dbReference type="AlphaFoldDB" id="A0A1B7WJK9"/>
<accession>A0A1B7WJK9</accession>
<gene>
    <name evidence="1" type="ORF">AN484_25070</name>
</gene>
<evidence type="ECO:0000313" key="1">
    <source>
        <dbReference type="EMBL" id="OBQ37322.1"/>
    </source>
</evidence>
<protein>
    <submittedName>
        <fullName evidence="1">Uncharacterized protein</fullName>
    </submittedName>
</protein>
<dbReference type="EMBL" id="LJOW01000267">
    <property type="protein sequence ID" value="OBQ37322.1"/>
    <property type="molecule type" value="Genomic_DNA"/>
</dbReference>
<reference evidence="1 2" key="1">
    <citation type="submission" date="2015-09" db="EMBL/GenBank/DDBJ databases">
        <title>Aphanizomenon flos-aquae WA102.</title>
        <authorList>
            <person name="Driscoll C."/>
        </authorList>
    </citation>
    <scope>NUCLEOTIDE SEQUENCE [LARGE SCALE GENOMIC DNA]</scope>
    <source>
        <strain evidence="1">WA102</strain>
    </source>
</reference>
<dbReference type="Proteomes" id="UP000092093">
    <property type="component" value="Unassembled WGS sequence"/>
</dbReference>
<organism evidence="1 2">
    <name type="scientific">Aphanizomenon flos-aquae WA102</name>
    <dbReference type="NCBI Taxonomy" id="1710896"/>
    <lineage>
        <taxon>Bacteria</taxon>
        <taxon>Bacillati</taxon>
        <taxon>Cyanobacteriota</taxon>
        <taxon>Cyanophyceae</taxon>
        <taxon>Nostocales</taxon>
        <taxon>Aphanizomenonaceae</taxon>
        <taxon>Aphanizomenon</taxon>
    </lineage>
</organism>
<name>A0A1B7WJK9_APHFL</name>
<comment type="caution">
    <text evidence="1">The sequence shown here is derived from an EMBL/GenBank/DDBJ whole genome shotgun (WGS) entry which is preliminary data.</text>
</comment>
<proteinExistence type="predicted"/>